<proteinExistence type="predicted"/>
<dbReference type="Proteomes" id="UP001270362">
    <property type="component" value="Unassembled WGS sequence"/>
</dbReference>
<feature type="region of interest" description="Disordered" evidence="1">
    <location>
        <begin position="87"/>
        <end position="146"/>
    </location>
</feature>
<feature type="region of interest" description="Disordered" evidence="1">
    <location>
        <begin position="1"/>
        <end position="40"/>
    </location>
</feature>
<organism evidence="2 3">
    <name type="scientific">Podospora appendiculata</name>
    <dbReference type="NCBI Taxonomy" id="314037"/>
    <lineage>
        <taxon>Eukaryota</taxon>
        <taxon>Fungi</taxon>
        <taxon>Dikarya</taxon>
        <taxon>Ascomycota</taxon>
        <taxon>Pezizomycotina</taxon>
        <taxon>Sordariomycetes</taxon>
        <taxon>Sordariomycetidae</taxon>
        <taxon>Sordariales</taxon>
        <taxon>Podosporaceae</taxon>
        <taxon>Podospora</taxon>
    </lineage>
</organism>
<reference evidence="2" key="1">
    <citation type="journal article" date="2023" name="Mol. Phylogenet. Evol.">
        <title>Genome-scale phylogeny and comparative genomics of the fungal order Sordariales.</title>
        <authorList>
            <person name="Hensen N."/>
            <person name="Bonometti L."/>
            <person name="Westerberg I."/>
            <person name="Brannstrom I.O."/>
            <person name="Guillou S."/>
            <person name="Cros-Aarteil S."/>
            <person name="Calhoun S."/>
            <person name="Haridas S."/>
            <person name="Kuo A."/>
            <person name="Mondo S."/>
            <person name="Pangilinan J."/>
            <person name="Riley R."/>
            <person name="LaButti K."/>
            <person name="Andreopoulos B."/>
            <person name="Lipzen A."/>
            <person name="Chen C."/>
            <person name="Yan M."/>
            <person name="Daum C."/>
            <person name="Ng V."/>
            <person name="Clum A."/>
            <person name="Steindorff A."/>
            <person name="Ohm R.A."/>
            <person name="Martin F."/>
            <person name="Silar P."/>
            <person name="Natvig D.O."/>
            <person name="Lalanne C."/>
            <person name="Gautier V."/>
            <person name="Ament-Velasquez S.L."/>
            <person name="Kruys A."/>
            <person name="Hutchinson M.I."/>
            <person name="Powell A.J."/>
            <person name="Barry K."/>
            <person name="Miller A.N."/>
            <person name="Grigoriev I.V."/>
            <person name="Debuchy R."/>
            <person name="Gladieux P."/>
            <person name="Hiltunen Thoren M."/>
            <person name="Johannesson H."/>
        </authorList>
    </citation>
    <scope>NUCLEOTIDE SEQUENCE</scope>
    <source>
        <strain evidence="2">CBS 314.62</strain>
    </source>
</reference>
<gene>
    <name evidence="2" type="ORF">B0T22DRAFT_504314</name>
</gene>
<comment type="caution">
    <text evidence="2">The sequence shown here is derived from an EMBL/GenBank/DDBJ whole genome shotgun (WGS) entry which is preliminary data.</text>
</comment>
<protein>
    <submittedName>
        <fullName evidence="2">Uncharacterized protein</fullName>
    </submittedName>
</protein>
<feature type="compositionally biased region" description="Polar residues" evidence="1">
    <location>
        <begin position="114"/>
        <end position="128"/>
    </location>
</feature>
<accession>A0AAE0XGS0</accession>
<feature type="compositionally biased region" description="Polar residues" evidence="1">
    <location>
        <begin position="1"/>
        <end position="11"/>
    </location>
</feature>
<evidence type="ECO:0000256" key="1">
    <source>
        <dbReference type="SAM" id="MobiDB-lite"/>
    </source>
</evidence>
<evidence type="ECO:0000313" key="3">
    <source>
        <dbReference type="Proteomes" id="UP001270362"/>
    </source>
</evidence>
<dbReference type="EMBL" id="JAULSO010000001">
    <property type="protein sequence ID" value="KAK3693001.1"/>
    <property type="molecule type" value="Genomic_DNA"/>
</dbReference>
<evidence type="ECO:0000313" key="2">
    <source>
        <dbReference type="EMBL" id="KAK3693001.1"/>
    </source>
</evidence>
<dbReference type="AlphaFoldDB" id="A0AAE0XGS0"/>
<keyword evidence="3" id="KW-1185">Reference proteome</keyword>
<sequence>MVDSTTPSSSTCKEEPVNASGVTTHPEPSLNLCLPLPSTESPVNVEVRDTASLRAAIADALRNMSEDDTDAQYSRSSSPPYSIMISSAESESAHASSFPRESIPQAPHEHPDHSSSNALKAPSSNEDTVINDEPQPRPPPTPHPLAIAHDTYVATMTLQPQKLAVRGKKLRPFILTVDNVDTDKDHTATLTAMCPINQRLQISDFAVEGTVLYDACLREQCSTGGSRKMHVLFTNVFREDDRRRMAAVLTDEVRVLDVAEGCGPWGLMDPYELLIAIQKLKQRQAAYFYNTDEELEQSDPDEPLIKEELIEEVARRLIIIKSRQGLELEDSGFDAEDEGPLVMGYHKDYSIGT</sequence>
<feature type="compositionally biased region" description="Low complexity" evidence="1">
    <location>
        <begin position="87"/>
        <end position="97"/>
    </location>
</feature>
<reference evidence="2" key="2">
    <citation type="submission" date="2023-06" db="EMBL/GenBank/DDBJ databases">
        <authorList>
            <consortium name="Lawrence Berkeley National Laboratory"/>
            <person name="Haridas S."/>
            <person name="Hensen N."/>
            <person name="Bonometti L."/>
            <person name="Westerberg I."/>
            <person name="Brannstrom I.O."/>
            <person name="Guillou S."/>
            <person name="Cros-Aarteil S."/>
            <person name="Calhoun S."/>
            <person name="Kuo A."/>
            <person name="Mondo S."/>
            <person name="Pangilinan J."/>
            <person name="Riley R."/>
            <person name="Labutti K."/>
            <person name="Andreopoulos B."/>
            <person name="Lipzen A."/>
            <person name="Chen C."/>
            <person name="Yanf M."/>
            <person name="Daum C."/>
            <person name="Ng V."/>
            <person name="Clum A."/>
            <person name="Steindorff A."/>
            <person name="Ohm R."/>
            <person name="Martin F."/>
            <person name="Silar P."/>
            <person name="Natvig D."/>
            <person name="Lalanne C."/>
            <person name="Gautier V."/>
            <person name="Ament-Velasquez S.L."/>
            <person name="Kruys A."/>
            <person name="Hutchinson M.I."/>
            <person name="Powell A.J."/>
            <person name="Barry K."/>
            <person name="Miller A.N."/>
            <person name="Grigoriev I.V."/>
            <person name="Debuchy R."/>
            <person name="Gladieux P."/>
            <person name="Thoren M.H."/>
            <person name="Johannesson H."/>
        </authorList>
    </citation>
    <scope>NUCLEOTIDE SEQUENCE</scope>
    <source>
        <strain evidence="2">CBS 314.62</strain>
    </source>
</reference>
<name>A0AAE0XGS0_9PEZI</name>